<organism evidence="1 2">
    <name type="scientific">Colletotrichum truncatum</name>
    <name type="common">Anthracnose fungus</name>
    <name type="synonym">Colletotrichum capsici</name>
    <dbReference type="NCBI Taxonomy" id="5467"/>
    <lineage>
        <taxon>Eukaryota</taxon>
        <taxon>Fungi</taxon>
        <taxon>Dikarya</taxon>
        <taxon>Ascomycota</taxon>
        <taxon>Pezizomycotina</taxon>
        <taxon>Sordariomycetes</taxon>
        <taxon>Hypocreomycetidae</taxon>
        <taxon>Glomerellales</taxon>
        <taxon>Glomerellaceae</taxon>
        <taxon>Colletotrichum</taxon>
        <taxon>Colletotrichum truncatum species complex</taxon>
    </lineage>
</organism>
<accession>A0ACC3ZCP0</accession>
<comment type="caution">
    <text evidence="1">The sequence shown here is derived from an EMBL/GenBank/DDBJ whole genome shotgun (WGS) entry which is preliminary data.</text>
</comment>
<gene>
    <name evidence="1" type="ORF">CTRU02_204639</name>
</gene>
<protein>
    <submittedName>
        <fullName evidence="1">Uncharacterized protein</fullName>
    </submittedName>
</protein>
<dbReference type="Proteomes" id="UP000805649">
    <property type="component" value="Unassembled WGS sequence"/>
</dbReference>
<keyword evidence="2" id="KW-1185">Reference proteome</keyword>
<reference evidence="1 2" key="1">
    <citation type="journal article" date="2020" name="Phytopathology">
        <title>Genome Sequence Resources of Colletotrichum truncatum, C. plurivorum, C. musicola, and C. sojae: Four Species Pathogenic to Soybean (Glycine max).</title>
        <authorList>
            <person name="Rogerio F."/>
            <person name="Boufleur T.R."/>
            <person name="Ciampi-Guillardi M."/>
            <person name="Sukno S.A."/>
            <person name="Thon M.R."/>
            <person name="Massola Junior N.S."/>
            <person name="Baroncelli R."/>
        </authorList>
    </citation>
    <scope>NUCLEOTIDE SEQUENCE [LARGE SCALE GENOMIC DNA]</scope>
    <source>
        <strain evidence="1 2">CMES1059</strain>
    </source>
</reference>
<evidence type="ECO:0000313" key="2">
    <source>
        <dbReference type="Proteomes" id="UP000805649"/>
    </source>
</evidence>
<dbReference type="EMBL" id="VUJX02000002">
    <property type="protein sequence ID" value="KAL0941876.1"/>
    <property type="molecule type" value="Genomic_DNA"/>
</dbReference>
<sequence length="70" mass="8416">MARYYQQHACDLDINGVDLEDFIEEYIEDYYRAQSRTIPVLKFIGKPSEKHGHKFKRLLHHFTKKKLPAH</sequence>
<evidence type="ECO:0000313" key="1">
    <source>
        <dbReference type="EMBL" id="KAL0941876.1"/>
    </source>
</evidence>
<name>A0ACC3ZCP0_COLTU</name>
<proteinExistence type="predicted"/>